<evidence type="ECO:0000313" key="6">
    <source>
        <dbReference type="Proteomes" id="UP000543598"/>
    </source>
</evidence>
<keyword evidence="3" id="KW-0479">Metal-binding</keyword>
<dbReference type="GO" id="GO:0046872">
    <property type="term" value="F:metal ion binding"/>
    <property type="evidence" value="ECO:0007669"/>
    <property type="project" value="UniProtKB-KW"/>
</dbReference>
<dbReference type="InterPro" id="IPR008567">
    <property type="entry name" value="BKACE"/>
</dbReference>
<organism evidence="5 6">
    <name type="scientific">Microbacterium ulmi</name>
    <dbReference type="NCBI Taxonomy" id="179095"/>
    <lineage>
        <taxon>Bacteria</taxon>
        <taxon>Bacillati</taxon>
        <taxon>Actinomycetota</taxon>
        <taxon>Actinomycetes</taxon>
        <taxon>Micrococcales</taxon>
        <taxon>Microbacteriaceae</taxon>
        <taxon>Microbacterium</taxon>
    </lineage>
</organism>
<keyword evidence="6" id="KW-1185">Reference proteome</keyword>
<evidence type="ECO:0000256" key="1">
    <source>
        <dbReference type="ARBA" id="ARBA00001947"/>
    </source>
</evidence>
<dbReference type="PANTHER" id="PTHR37418:SF2">
    <property type="entry name" value="3-KETO-5-AMINOHEXANOATE CLEAVAGE ENZYME"/>
    <property type="match status" value="1"/>
</dbReference>
<dbReference type="InterPro" id="IPR013785">
    <property type="entry name" value="Aldolase_TIM"/>
</dbReference>
<name>A0A7Y2Q1H3_9MICO</name>
<dbReference type="PANTHER" id="PTHR37418">
    <property type="entry name" value="3-KETO-5-AMINOHEXANOATE CLEAVAGE ENZYME-RELATED"/>
    <property type="match status" value="1"/>
</dbReference>
<proteinExistence type="predicted"/>
<comment type="caution">
    <text evidence="5">The sequence shown here is derived from an EMBL/GenBank/DDBJ whole genome shotgun (WGS) entry which is preliminary data.</text>
</comment>
<evidence type="ECO:0000256" key="2">
    <source>
        <dbReference type="ARBA" id="ARBA00022679"/>
    </source>
</evidence>
<dbReference type="Pfam" id="PF05853">
    <property type="entry name" value="BKACE"/>
    <property type="match status" value="1"/>
</dbReference>
<evidence type="ECO:0000313" key="5">
    <source>
        <dbReference type="EMBL" id="NNH03925.1"/>
    </source>
</evidence>
<accession>A0A7Y2Q1H3</accession>
<evidence type="ECO:0000256" key="3">
    <source>
        <dbReference type="ARBA" id="ARBA00022723"/>
    </source>
</evidence>
<protein>
    <submittedName>
        <fullName evidence="5">3-keto-5-aminohexanoate cleavage protein</fullName>
    </submittedName>
</protein>
<gene>
    <name evidence="5" type="ORF">HLA99_08695</name>
</gene>
<keyword evidence="2" id="KW-0808">Transferase</keyword>
<dbReference type="AlphaFoldDB" id="A0A7Y2Q1H3"/>
<dbReference type="Gene3D" id="3.20.20.70">
    <property type="entry name" value="Aldolase class I"/>
    <property type="match status" value="1"/>
</dbReference>
<sequence length="288" mass="30210">MSGMFITVAPTGAESTKSQNPGIPLQPAEIVAQAIECEAAGAGLIHIHARDRDGLSTLNRGILQEIVDGVSSQTDLVVQLSTGGSVDDDFESRLRVLDLGPESCSLTCGTVNFGTQVFHNPLPFVEELYLETISRGIVPEFECFDLGHIATLHRLLDTHGEPATGVVHCNLVLGVPGGMPGDLPTLVAARAALPRGASWSATGIGRAHLPVLLGALAMGGSLRVGMEDVLRYSPTELVRDNAQLVERAARLAADAQLRPLSGEGVRQKLGLAPLVGEAEPIADRAAVR</sequence>
<dbReference type="EMBL" id="JABEMB010000010">
    <property type="protein sequence ID" value="NNH03925.1"/>
    <property type="molecule type" value="Genomic_DNA"/>
</dbReference>
<dbReference type="Proteomes" id="UP000543598">
    <property type="component" value="Unassembled WGS sequence"/>
</dbReference>
<reference evidence="5 6" key="1">
    <citation type="submission" date="2020-05" db="EMBL/GenBank/DDBJ databases">
        <title>MicrobeNet Type strains.</title>
        <authorList>
            <person name="Nicholson A.C."/>
        </authorList>
    </citation>
    <scope>NUCLEOTIDE SEQUENCE [LARGE SCALE GENOMIC DNA]</scope>
    <source>
        <strain evidence="5 6">JCM 14282</strain>
    </source>
</reference>
<dbReference type="RefSeq" id="WP_167035644.1">
    <property type="nucleotide sequence ID" value="NZ_BAAANA010000002.1"/>
</dbReference>
<dbReference type="GO" id="GO:0043720">
    <property type="term" value="F:3-keto-5-aminohexanoate cleavage activity"/>
    <property type="evidence" value="ECO:0007669"/>
    <property type="project" value="InterPro"/>
</dbReference>
<keyword evidence="4" id="KW-0862">Zinc</keyword>
<comment type="cofactor">
    <cofactor evidence="1">
        <name>Zn(2+)</name>
        <dbReference type="ChEBI" id="CHEBI:29105"/>
    </cofactor>
</comment>
<evidence type="ECO:0000256" key="4">
    <source>
        <dbReference type="ARBA" id="ARBA00022833"/>
    </source>
</evidence>